<name>A0A0D8JGF4_9BACT</name>
<dbReference type="Pfam" id="PF17170">
    <property type="entry name" value="DUF5128"/>
    <property type="match status" value="1"/>
</dbReference>
<dbReference type="Gene3D" id="2.120.10.30">
    <property type="entry name" value="TolB, C-terminal domain"/>
    <property type="match status" value="1"/>
</dbReference>
<dbReference type="RefSeq" id="WP_045028210.1">
    <property type="nucleotide sequence ID" value="NZ_JRHC01000001.1"/>
</dbReference>
<protein>
    <recommendedName>
        <fullName evidence="3">6-bladed beta-propeller</fullName>
    </recommendedName>
</protein>
<evidence type="ECO:0000313" key="1">
    <source>
        <dbReference type="EMBL" id="KJF45681.1"/>
    </source>
</evidence>
<dbReference type="AlphaFoldDB" id="A0A0D8JGF4"/>
<keyword evidence="2" id="KW-1185">Reference proteome</keyword>
<gene>
    <name evidence="1" type="ORF">LH29_10180</name>
</gene>
<dbReference type="EMBL" id="JRHC01000001">
    <property type="protein sequence ID" value="KJF45681.1"/>
    <property type="molecule type" value="Genomic_DNA"/>
</dbReference>
<sequence>MKNQYSLYYSKLVGICGLLIFFACQSKVKTDQNEETTKEQAVETDAFYTIPFAEIIKNKRDINLSEFASEVEIIQFENTPKALLGRVQNIQLTNDYIFVKHSGNKLITQFSRDGKYIRHIGTLGRGPKEYALCRLFSIDEKNQRIYIHTNWTRKILVYNFDGEYIKTIKYQAVERLYNVWSRDSLLVSFSDQHSGSDPFVFIEHNEQGDTLQTIAQHLFWDRDETSHSMVSFWGQNSFYRLNNKLHMKAWYNDTVYTYDTTNKLVPKYFIDLRNHKIPDDLVYERKSTRPMPEDARWIGVHETENFIFIPYGYHYNIQTREVMKEDEGCVLYDKKAKQGMAVKESKLGGFINDINGGPDFKPKYTNDTLAVMVVSALDLKLFLDSDEFKNREVKFPEQKETLKELNQTLKEDDNSFLVLVKLKI</sequence>
<comment type="caution">
    <text evidence="1">The sequence shown here is derived from an EMBL/GenBank/DDBJ whole genome shotgun (WGS) entry which is preliminary data.</text>
</comment>
<organism evidence="1 2">
    <name type="scientific">Draconibacterium sediminis</name>
    <dbReference type="NCBI Taxonomy" id="1544798"/>
    <lineage>
        <taxon>Bacteria</taxon>
        <taxon>Pseudomonadati</taxon>
        <taxon>Bacteroidota</taxon>
        <taxon>Bacteroidia</taxon>
        <taxon>Marinilabiliales</taxon>
        <taxon>Prolixibacteraceae</taxon>
        <taxon>Draconibacterium</taxon>
    </lineage>
</organism>
<dbReference type="InterPro" id="IPR011042">
    <property type="entry name" value="6-blade_b-propeller_TolB-like"/>
</dbReference>
<dbReference type="SUPFAM" id="SSF63825">
    <property type="entry name" value="YWTD domain"/>
    <property type="match status" value="1"/>
</dbReference>
<proteinExistence type="predicted"/>
<accession>A0A0D8JGF4</accession>
<evidence type="ECO:0000313" key="2">
    <source>
        <dbReference type="Proteomes" id="UP000032544"/>
    </source>
</evidence>
<dbReference type="OrthoDB" id="1110188at2"/>
<dbReference type="Proteomes" id="UP000032544">
    <property type="component" value="Unassembled WGS sequence"/>
</dbReference>
<dbReference type="STRING" id="1544798.LH29_10180"/>
<reference evidence="1 2" key="1">
    <citation type="submission" date="2014-09" db="EMBL/GenBank/DDBJ databases">
        <title>Draft Genome Sequence of Draconibacterium sp. JN14CK-3.</title>
        <authorList>
            <person name="Dong C."/>
            <person name="Lai Q."/>
            <person name="Shao Z."/>
        </authorList>
    </citation>
    <scope>NUCLEOTIDE SEQUENCE [LARGE SCALE GENOMIC DNA]</scope>
    <source>
        <strain evidence="1 2">JN14CK-3</strain>
    </source>
</reference>
<evidence type="ECO:0008006" key="3">
    <source>
        <dbReference type="Google" id="ProtNLM"/>
    </source>
</evidence>
<dbReference type="PROSITE" id="PS51257">
    <property type="entry name" value="PROKAR_LIPOPROTEIN"/>
    <property type="match status" value="1"/>
</dbReference>